<sequence>MNIQRWIARREPNWQRLDALLKQVEKKGLKSLRAAEIRELASLYRSVAADLARARTQEISNTLTQSLQSLTTRGYTQIYQGSRRQEWQAVLEFYRWGLPSVVQKTFAYIAAATALFLLGGIVAWWYSWQNPSFMSLIVPENLISKVRDEHKLWMGSIVGIEPLASSGITINNLAVSFGAVAGGITAGIYTAYLMVFNGLLIGAVGTLVGQNNLAYPFWAFVFPHGSLELPAIFFAGGAGFLLAKAILFPGKYRRPDALKFYGSQAVQLVFGIVPMLMLAGAIEGFFSPNPNVPDPIKYLAGMALFVLLVMYCSRKKNINENGMGR</sequence>
<protein>
    <submittedName>
        <fullName evidence="2">Membrane protein</fullName>
    </submittedName>
</protein>
<reference evidence="2 3" key="1">
    <citation type="submission" date="2015-02" db="EMBL/GenBank/DDBJ databases">
        <title>Nostoc linckia genome annotation.</title>
        <authorList>
            <person name="Zhou Z."/>
        </authorList>
    </citation>
    <scope>NUCLEOTIDE SEQUENCE [LARGE SCALE GENOMIC DNA]</scope>
    <source>
        <strain evidence="3">z8</strain>
    </source>
</reference>
<dbReference type="Pfam" id="PF01944">
    <property type="entry name" value="SpoIIM"/>
    <property type="match status" value="1"/>
</dbReference>
<name>A0A9Q6EMZ4_NOSLI</name>
<evidence type="ECO:0000313" key="3">
    <source>
        <dbReference type="Proteomes" id="UP000222310"/>
    </source>
</evidence>
<feature type="transmembrane region" description="Helical" evidence="1">
    <location>
        <begin position="105"/>
        <end position="126"/>
    </location>
</feature>
<feature type="transmembrane region" description="Helical" evidence="1">
    <location>
        <begin position="298"/>
        <end position="313"/>
    </location>
</feature>
<evidence type="ECO:0000256" key="1">
    <source>
        <dbReference type="SAM" id="Phobius"/>
    </source>
</evidence>
<keyword evidence="1" id="KW-1133">Transmembrane helix</keyword>
<proteinExistence type="predicted"/>
<gene>
    <name evidence="2" type="ORF">VF08_03605</name>
</gene>
<keyword evidence="1" id="KW-0472">Membrane</keyword>
<keyword evidence="1" id="KW-0812">Transmembrane</keyword>
<accession>A0A9Q6EMZ4</accession>
<comment type="caution">
    <text evidence="2">The sequence shown here is derived from an EMBL/GenBank/DDBJ whole genome shotgun (WGS) entry which is preliminary data.</text>
</comment>
<feature type="transmembrane region" description="Helical" evidence="1">
    <location>
        <begin position="229"/>
        <end position="247"/>
    </location>
</feature>
<dbReference type="GeneID" id="57094525"/>
<organism evidence="2 3">
    <name type="scientific">Nostoc linckia z8</name>
    <dbReference type="NCBI Taxonomy" id="1628746"/>
    <lineage>
        <taxon>Bacteria</taxon>
        <taxon>Bacillati</taxon>
        <taxon>Cyanobacteriota</taxon>
        <taxon>Cyanophyceae</taxon>
        <taxon>Nostocales</taxon>
        <taxon>Nostocaceae</taxon>
        <taxon>Nostoc</taxon>
    </lineage>
</organism>
<dbReference type="RefSeq" id="WP_099066153.1">
    <property type="nucleotide sequence ID" value="NZ_LAHD01000006.1"/>
</dbReference>
<feature type="transmembrane region" description="Helical" evidence="1">
    <location>
        <begin position="268"/>
        <end position="286"/>
    </location>
</feature>
<dbReference type="EMBL" id="LAHD01000006">
    <property type="protein sequence ID" value="PHK06576.1"/>
    <property type="molecule type" value="Genomic_DNA"/>
</dbReference>
<dbReference type="AlphaFoldDB" id="A0A9Q6EMZ4"/>
<dbReference type="InterPro" id="IPR002798">
    <property type="entry name" value="SpoIIM-like"/>
</dbReference>
<dbReference type="PANTHER" id="PTHR35337">
    <property type="entry name" value="SLR1478 PROTEIN"/>
    <property type="match status" value="1"/>
</dbReference>
<dbReference type="PANTHER" id="PTHR35337:SF1">
    <property type="entry name" value="SLR1478 PROTEIN"/>
    <property type="match status" value="1"/>
</dbReference>
<feature type="transmembrane region" description="Helical" evidence="1">
    <location>
        <begin position="186"/>
        <end position="209"/>
    </location>
</feature>
<dbReference type="Proteomes" id="UP000222310">
    <property type="component" value="Unassembled WGS sequence"/>
</dbReference>
<feature type="transmembrane region" description="Helical" evidence="1">
    <location>
        <begin position="152"/>
        <end position="174"/>
    </location>
</feature>
<evidence type="ECO:0000313" key="2">
    <source>
        <dbReference type="EMBL" id="PHK06576.1"/>
    </source>
</evidence>